<proteinExistence type="predicted"/>
<dbReference type="Proteomes" id="UP000324282">
    <property type="component" value="Unassembled WGS sequence"/>
</dbReference>
<dbReference type="InterPro" id="IPR021268">
    <property type="entry name" value="DUF2845"/>
</dbReference>
<keyword evidence="1" id="KW-0732">Signal</keyword>
<accession>A0A5S5B5U4</accession>
<feature type="chain" id="PRO_5024420089" evidence="1">
    <location>
        <begin position="27"/>
        <end position="103"/>
    </location>
</feature>
<organism evidence="2 3">
    <name type="scientific">Stutzerimonas stutzeri</name>
    <name type="common">Pseudomonas stutzeri</name>
    <dbReference type="NCBI Taxonomy" id="316"/>
    <lineage>
        <taxon>Bacteria</taxon>
        <taxon>Pseudomonadati</taxon>
        <taxon>Pseudomonadota</taxon>
        <taxon>Gammaproteobacteria</taxon>
        <taxon>Pseudomonadales</taxon>
        <taxon>Pseudomonadaceae</taxon>
        <taxon>Stutzerimonas</taxon>
    </lineage>
</organism>
<dbReference type="OrthoDB" id="8906462at2"/>
<sequence length="103" mass="11583">MKRTGRRHWKVGLSFAVGLMSSGVGADTLRCGSSLINTGDRTFEVERKCGEPVQRDLVGYTLGANQRREMMREEWVYGPDNGVFSILTFEGNRLVRIETSRAN</sequence>
<protein>
    <submittedName>
        <fullName evidence="2">Uncharacterized protein DUF2845</fullName>
    </submittedName>
</protein>
<reference evidence="2 3" key="1">
    <citation type="submission" date="2019-07" db="EMBL/GenBank/DDBJ databases">
        <title>Deep subsurface shale carbon reservoir microbial communities from Ohio and West Virginia, USA.</title>
        <authorList>
            <person name="Wrighton K."/>
        </authorList>
    </citation>
    <scope>NUCLEOTIDE SEQUENCE [LARGE SCALE GENOMIC DNA]</scope>
    <source>
        <strain evidence="2 3">NP_8Ht</strain>
    </source>
</reference>
<dbReference type="Pfam" id="PF11006">
    <property type="entry name" value="DUF2845"/>
    <property type="match status" value="1"/>
</dbReference>
<evidence type="ECO:0000313" key="2">
    <source>
        <dbReference type="EMBL" id="TYP62319.1"/>
    </source>
</evidence>
<feature type="signal peptide" evidence="1">
    <location>
        <begin position="1"/>
        <end position="26"/>
    </location>
</feature>
<name>A0A5S5B5U4_STUST</name>
<dbReference type="EMBL" id="VNHQ01000014">
    <property type="protein sequence ID" value="TYP62319.1"/>
    <property type="molecule type" value="Genomic_DNA"/>
</dbReference>
<dbReference type="AlphaFoldDB" id="A0A5S5B5U4"/>
<evidence type="ECO:0000256" key="1">
    <source>
        <dbReference type="SAM" id="SignalP"/>
    </source>
</evidence>
<evidence type="ECO:0000313" key="3">
    <source>
        <dbReference type="Proteomes" id="UP000324282"/>
    </source>
</evidence>
<comment type="caution">
    <text evidence="2">The sequence shown here is derived from an EMBL/GenBank/DDBJ whole genome shotgun (WGS) entry which is preliminary data.</text>
</comment>
<gene>
    <name evidence="2" type="ORF">A9A72_1241072</name>
</gene>